<dbReference type="AlphaFoldDB" id="A0A0A2X3U1"/>
<evidence type="ECO:0000313" key="2">
    <source>
        <dbReference type="EMBL" id="KGQ19929.1"/>
    </source>
</evidence>
<reference evidence="2 3" key="1">
    <citation type="submission" date="2014-09" db="EMBL/GenBank/DDBJ databases">
        <title>Genome sequences of Lysobacter dokdonensis DS-58.</title>
        <authorList>
            <person name="Kim J.F."/>
            <person name="Kwak M.-J."/>
        </authorList>
    </citation>
    <scope>NUCLEOTIDE SEQUENCE [LARGE SCALE GENOMIC DNA]</scope>
    <source>
        <strain evidence="2 3">DS-58</strain>
    </source>
</reference>
<evidence type="ECO:0000259" key="1">
    <source>
        <dbReference type="Pfam" id="PF20557"/>
    </source>
</evidence>
<name>A0A0A2X3U1_9GAMM</name>
<gene>
    <name evidence="2" type="ORF">LF41_2436</name>
</gene>
<dbReference type="Pfam" id="PF20557">
    <property type="entry name" value="DnaT_2"/>
    <property type="match status" value="1"/>
</dbReference>
<accession>A0A0A2X3U1</accession>
<sequence length="162" mass="17314">MALIVEDGSGVAGAESYISVADADTYFAARGNAAWAALTTDQKEQALRKGTDYMEARYRWRGDRVADGQALSWPRSCVYAFGYSVDADIVPERVQRACAELAVRASADDLSPDVGAQVKQETVGPISVTYADGARQTTAYKAVDAMLAPYVYGMGSIPVSRA</sequence>
<dbReference type="InterPro" id="IPR046787">
    <property type="entry name" value="DnaT_2"/>
</dbReference>
<dbReference type="RefSeq" id="WP_052116156.1">
    <property type="nucleotide sequence ID" value="NZ_JRKJ01000005.1"/>
</dbReference>
<evidence type="ECO:0000313" key="3">
    <source>
        <dbReference type="Proteomes" id="UP000030518"/>
    </source>
</evidence>
<feature type="domain" description="Putative DnaT-like" evidence="1">
    <location>
        <begin position="1"/>
        <end position="160"/>
    </location>
</feature>
<dbReference type="PATRIC" id="fig|1300345.3.peg.1005"/>
<dbReference type="eggNOG" id="ENOG5032TGJ">
    <property type="taxonomic scope" value="Bacteria"/>
</dbReference>
<dbReference type="STRING" id="1300345.LF41_2436"/>
<protein>
    <submittedName>
        <fullName evidence="2">Phage protein</fullName>
    </submittedName>
</protein>
<keyword evidence="3" id="KW-1185">Reference proteome</keyword>
<dbReference type="Proteomes" id="UP000030518">
    <property type="component" value="Unassembled WGS sequence"/>
</dbReference>
<dbReference type="EMBL" id="JRKJ01000005">
    <property type="protein sequence ID" value="KGQ19929.1"/>
    <property type="molecule type" value="Genomic_DNA"/>
</dbReference>
<comment type="caution">
    <text evidence="2">The sequence shown here is derived from an EMBL/GenBank/DDBJ whole genome shotgun (WGS) entry which is preliminary data.</text>
</comment>
<dbReference type="OrthoDB" id="980409at2"/>
<proteinExistence type="predicted"/>
<organism evidence="2 3">
    <name type="scientific">Lysobacter dokdonensis DS-58</name>
    <dbReference type="NCBI Taxonomy" id="1300345"/>
    <lineage>
        <taxon>Bacteria</taxon>
        <taxon>Pseudomonadati</taxon>
        <taxon>Pseudomonadota</taxon>
        <taxon>Gammaproteobacteria</taxon>
        <taxon>Lysobacterales</taxon>
        <taxon>Lysobacteraceae</taxon>
        <taxon>Noviluteimonas</taxon>
    </lineage>
</organism>